<reference evidence="6 7" key="1">
    <citation type="submission" date="2021-07" db="EMBL/GenBank/DDBJ databases">
        <authorList>
            <person name="Palmer J.M."/>
        </authorList>
    </citation>
    <scope>NUCLEOTIDE SEQUENCE [LARGE SCALE GENOMIC DNA]</scope>
    <source>
        <strain evidence="6 7">AT_MEX2019</strain>
        <tissue evidence="6">Muscle</tissue>
    </source>
</reference>
<evidence type="ECO:0000313" key="6">
    <source>
        <dbReference type="EMBL" id="MED6236648.1"/>
    </source>
</evidence>
<gene>
    <name evidence="6" type="ORF">ATANTOWER_012180</name>
</gene>
<dbReference type="InterPro" id="IPR024079">
    <property type="entry name" value="MetalloPept_cat_dom_sf"/>
</dbReference>
<dbReference type="CDD" id="cd04273">
    <property type="entry name" value="ZnMc_ADAMTS_like"/>
    <property type="match status" value="1"/>
</dbReference>
<evidence type="ECO:0000256" key="3">
    <source>
        <dbReference type="SAM" id="MobiDB-lite"/>
    </source>
</evidence>
<dbReference type="EMBL" id="JAHUTI010012439">
    <property type="protein sequence ID" value="MED6236648.1"/>
    <property type="molecule type" value="Genomic_DNA"/>
</dbReference>
<keyword evidence="1" id="KW-1015">Disulfide bond</keyword>
<dbReference type="Pfam" id="PF01562">
    <property type="entry name" value="Pep_M12B_propep"/>
    <property type="match status" value="1"/>
</dbReference>
<dbReference type="SUPFAM" id="SSF55486">
    <property type="entry name" value="Metalloproteases ('zincins'), catalytic domain"/>
    <property type="match status" value="1"/>
</dbReference>
<feature type="domain" description="Peptidase M12B" evidence="5">
    <location>
        <begin position="301"/>
        <end position="450"/>
    </location>
</feature>
<proteinExistence type="predicted"/>
<organism evidence="6 7">
    <name type="scientific">Ataeniobius toweri</name>
    <dbReference type="NCBI Taxonomy" id="208326"/>
    <lineage>
        <taxon>Eukaryota</taxon>
        <taxon>Metazoa</taxon>
        <taxon>Chordata</taxon>
        <taxon>Craniata</taxon>
        <taxon>Vertebrata</taxon>
        <taxon>Euteleostomi</taxon>
        <taxon>Actinopterygii</taxon>
        <taxon>Neopterygii</taxon>
        <taxon>Teleostei</taxon>
        <taxon>Neoteleostei</taxon>
        <taxon>Acanthomorphata</taxon>
        <taxon>Ovalentaria</taxon>
        <taxon>Atherinomorphae</taxon>
        <taxon>Cyprinodontiformes</taxon>
        <taxon>Goodeidae</taxon>
        <taxon>Ataeniobius</taxon>
    </lineage>
</organism>
<comment type="caution">
    <text evidence="2">Lacks conserved residue(s) required for the propagation of feature annotation.</text>
</comment>
<name>A0ABU7AFI9_9TELE</name>
<dbReference type="PROSITE" id="PS50215">
    <property type="entry name" value="ADAM_MEPRO"/>
    <property type="match status" value="1"/>
</dbReference>
<evidence type="ECO:0000259" key="5">
    <source>
        <dbReference type="PROSITE" id="PS50215"/>
    </source>
</evidence>
<feature type="signal peptide" evidence="4">
    <location>
        <begin position="1"/>
        <end position="22"/>
    </location>
</feature>
<feature type="region of interest" description="Disordered" evidence="3">
    <location>
        <begin position="209"/>
        <end position="240"/>
    </location>
</feature>
<evidence type="ECO:0000313" key="7">
    <source>
        <dbReference type="Proteomes" id="UP001345963"/>
    </source>
</evidence>
<dbReference type="InterPro" id="IPR001590">
    <property type="entry name" value="Peptidase_M12B"/>
</dbReference>
<comment type="caution">
    <text evidence="6">The sequence shown here is derived from an EMBL/GenBank/DDBJ whole genome shotgun (WGS) entry which is preliminary data.</text>
</comment>
<dbReference type="Pfam" id="PF01421">
    <property type="entry name" value="Reprolysin"/>
    <property type="match status" value="1"/>
</dbReference>
<evidence type="ECO:0000256" key="4">
    <source>
        <dbReference type="SAM" id="SignalP"/>
    </source>
</evidence>
<dbReference type="InterPro" id="IPR002870">
    <property type="entry name" value="Peptidase_M12B_N"/>
</dbReference>
<feature type="compositionally biased region" description="Polar residues" evidence="3">
    <location>
        <begin position="209"/>
        <end position="220"/>
    </location>
</feature>
<keyword evidence="7" id="KW-1185">Reference proteome</keyword>
<feature type="chain" id="PRO_5046001683" description="Peptidase M12B domain-containing protein" evidence="4">
    <location>
        <begin position="23"/>
        <end position="450"/>
    </location>
</feature>
<dbReference type="Gene3D" id="3.40.390.10">
    <property type="entry name" value="Collagenase (Catalytic Domain)"/>
    <property type="match status" value="1"/>
</dbReference>
<dbReference type="PANTHER" id="PTHR11905:SF256">
    <property type="entry name" value="PEPTIDASE M12B DOMAIN-CONTAINING PROTEIN"/>
    <property type="match status" value="1"/>
</dbReference>
<feature type="compositionally biased region" description="Basic residues" evidence="3">
    <location>
        <begin position="224"/>
        <end position="237"/>
    </location>
</feature>
<sequence>MHVLLWGLGFLLFPDLLNVVASTGRLLRSSSTAPEELAVFEIVTPVRVNEAGDKLPAGVHFKRKRRSLDEGTGNTADHWAAANIHYRISAFGKSYHLNLTLDSGFIAPVYTVTILGAPRGDNGTAFATDAEREEEEEEEDTELRHCFYSGHVNAHAQHAAVISLCSGLFGTFRSPEGEYFVEPLQSYQGEHYEEEHTKPHIVYRKLSSGNHTSEETSACDTSGHKHRHKRQKARRRPAPVTSVAPLVGAGMLHDLGSLSASLAGSAWLRSEHAVASSRPSNDSSGDSGPHRRSKRFLSYPRFVEVMLVADSKMVEHHGSNLQHYILTLMSIVSSIYKDPSIGNLINIVIVKLVIINNELDGPAISFNAQTTLKNFCIWQQRQNILDDNHPSHHDTAILITRQDICRARDKCDTLGLAELGTVCDPYRSCSISEDNGLSTAFTIAHELGHV</sequence>
<evidence type="ECO:0000256" key="1">
    <source>
        <dbReference type="ARBA" id="ARBA00023157"/>
    </source>
</evidence>
<evidence type="ECO:0000256" key="2">
    <source>
        <dbReference type="PROSITE-ProRule" id="PRU00276"/>
    </source>
</evidence>
<accession>A0ABU7AFI9</accession>
<keyword evidence="4" id="KW-0732">Signal</keyword>
<dbReference type="Proteomes" id="UP001345963">
    <property type="component" value="Unassembled WGS sequence"/>
</dbReference>
<protein>
    <recommendedName>
        <fullName evidence="5">Peptidase M12B domain-containing protein</fullName>
    </recommendedName>
</protein>
<dbReference type="PANTHER" id="PTHR11905">
    <property type="entry name" value="ADAM A DISINTEGRIN AND METALLOPROTEASE DOMAIN"/>
    <property type="match status" value="1"/>
</dbReference>
<feature type="active site" evidence="2">
    <location>
        <position position="446"/>
    </location>
</feature>